<comment type="caution">
    <text evidence="1">The sequence shown here is derived from an EMBL/GenBank/DDBJ whole genome shotgun (WGS) entry which is preliminary data.</text>
</comment>
<dbReference type="EMBL" id="JABEZV010000005">
    <property type="protein sequence ID" value="MBA0711156.1"/>
    <property type="molecule type" value="Genomic_DNA"/>
</dbReference>
<evidence type="ECO:0000313" key="1">
    <source>
        <dbReference type="EMBL" id="MBA0711156.1"/>
    </source>
</evidence>
<evidence type="ECO:0000313" key="2">
    <source>
        <dbReference type="Proteomes" id="UP000593574"/>
    </source>
</evidence>
<accession>A0A7J8ZH21</accession>
<keyword evidence="2" id="KW-1185">Reference proteome</keyword>
<dbReference type="Proteomes" id="UP000593574">
    <property type="component" value="Unassembled WGS sequence"/>
</dbReference>
<proteinExistence type="predicted"/>
<evidence type="ECO:0008006" key="3">
    <source>
        <dbReference type="Google" id="ProtNLM"/>
    </source>
</evidence>
<gene>
    <name evidence="1" type="ORF">Golax_010372</name>
</gene>
<reference evidence="1 2" key="1">
    <citation type="journal article" date="2019" name="Genome Biol. Evol.">
        <title>Insights into the evolution of the New World diploid cottons (Gossypium, subgenus Houzingenia) based on genome sequencing.</title>
        <authorList>
            <person name="Grover C.E."/>
            <person name="Arick M.A. 2nd"/>
            <person name="Thrash A."/>
            <person name="Conover J.L."/>
            <person name="Sanders W.S."/>
            <person name="Peterson D.G."/>
            <person name="Frelichowski J.E."/>
            <person name="Scheffler J.A."/>
            <person name="Scheffler B.E."/>
            <person name="Wendel J.F."/>
        </authorList>
    </citation>
    <scope>NUCLEOTIDE SEQUENCE [LARGE SCALE GENOMIC DNA]</scope>
    <source>
        <strain evidence="1">4</strain>
        <tissue evidence="1">Leaf</tissue>
    </source>
</reference>
<organism evidence="1 2">
    <name type="scientific">Gossypium laxum</name>
    <dbReference type="NCBI Taxonomy" id="34288"/>
    <lineage>
        <taxon>Eukaryota</taxon>
        <taxon>Viridiplantae</taxon>
        <taxon>Streptophyta</taxon>
        <taxon>Embryophyta</taxon>
        <taxon>Tracheophyta</taxon>
        <taxon>Spermatophyta</taxon>
        <taxon>Magnoliopsida</taxon>
        <taxon>eudicotyledons</taxon>
        <taxon>Gunneridae</taxon>
        <taxon>Pentapetalae</taxon>
        <taxon>rosids</taxon>
        <taxon>malvids</taxon>
        <taxon>Malvales</taxon>
        <taxon>Malvaceae</taxon>
        <taxon>Malvoideae</taxon>
        <taxon>Gossypium</taxon>
    </lineage>
</organism>
<dbReference type="AlphaFoldDB" id="A0A7J8ZH21"/>
<sequence length="160" mass="17474">MYDLCLVGCFLTAIDIERVMKEAPWTFNNHHLVFHRLGNMEDPLLVPLFYSYFCVQVHDLPSGGTRVDISLRAPSIRRAAIAKNVWLRGESVVCSVGDSLESDGGRVAKGFLGSDGISNISRVLGLNLVGKSKKGCGRVIGGYTLTKIELSSHGKLLLKL</sequence>
<protein>
    <recommendedName>
        <fullName evidence="3">DUF4283 domain-containing protein</fullName>
    </recommendedName>
</protein>
<name>A0A7J8ZH21_9ROSI</name>